<keyword evidence="5 9" id="KW-0812">Transmembrane</keyword>
<keyword evidence="6 9" id="KW-1133">Transmembrane helix</keyword>
<evidence type="ECO:0000256" key="3">
    <source>
        <dbReference type="ARBA" id="ARBA00022475"/>
    </source>
</evidence>
<feature type="transmembrane region" description="Helical" evidence="9">
    <location>
        <begin position="48"/>
        <end position="67"/>
    </location>
</feature>
<gene>
    <name evidence="11" type="ORF">A6F49_04150</name>
</gene>
<dbReference type="PANTHER" id="PTHR35011">
    <property type="entry name" value="2,3-DIKETO-L-GULONATE TRAP TRANSPORTER SMALL PERMEASE PROTEIN YIAM"/>
    <property type="match status" value="1"/>
</dbReference>
<evidence type="ECO:0000256" key="1">
    <source>
        <dbReference type="ARBA" id="ARBA00004429"/>
    </source>
</evidence>
<dbReference type="InterPro" id="IPR007387">
    <property type="entry name" value="TRAP_DctQ"/>
</dbReference>
<feature type="transmembrane region" description="Helical" evidence="9">
    <location>
        <begin position="12"/>
        <end position="36"/>
    </location>
</feature>
<feature type="transmembrane region" description="Helical" evidence="9">
    <location>
        <begin position="87"/>
        <end position="112"/>
    </location>
</feature>
<organism evidence="11 12">
    <name type="scientific">Enteractinococcus helveticum</name>
    <dbReference type="NCBI Taxonomy" id="1837282"/>
    <lineage>
        <taxon>Bacteria</taxon>
        <taxon>Bacillati</taxon>
        <taxon>Actinomycetota</taxon>
        <taxon>Actinomycetes</taxon>
        <taxon>Micrococcales</taxon>
        <taxon>Micrococcaceae</taxon>
    </lineage>
</organism>
<keyword evidence="4" id="KW-0997">Cell inner membrane</keyword>
<evidence type="ECO:0000256" key="8">
    <source>
        <dbReference type="ARBA" id="ARBA00038436"/>
    </source>
</evidence>
<sequence length="175" mass="18774">MNVKTLKYTKWVSLPLGVISGFLVVVLMAITVADVISRSSGGSAIPGVLEYSEILMVAVVFLALPAAQNRGFHIRTSLLTNILPPHVSRILIIAGSVVGILAIAALAWVSVGNTITSFTTGEYRFGLTKVEIWPARAFLAVGIIAYSVEYVRSAVQWTRPETSENTVLEQAGDQS</sequence>
<keyword evidence="2" id="KW-0813">Transport</keyword>
<accession>A0A1B7M2V4</accession>
<comment type="subcellular location">
    <subcellularLocation>
        <location evidence="1">Cell inner membrane</location>
        <topology evidence="1">Multi-pass membrane protein</topology>
    </subcellularLocation>
</comment>
<dbReference type="GO" id="GO:0022857">
    <property type="term" value="F:transmembrane transporter activity"/>
    <property type="evidence" value="ECO:0007669"/>
    <property type="project" value="TreeGrafter"/>
</dbReference>
<name>A0A1B7M2V4_9MICC</name>
<keyword evidence="12" id="KW-1185">Reference proteome</keyword>
<dbReference type="STRING" id="1837282.A6F49_04150"/>
<dbReference type="GO" id="GO:0015740">
    <property type="term" value="P:C4-dicarboxylate transport"/>
    <property type="evidence" value="ECO:0007669"/>
    <property type="project" value="TreeGrafter"/>
</dbReference>
<evidence type="ECO:0000256" key="9">
    <source>
        <dbReference type="SAM" id="Phobius"/>
    </source>
</evidence>
<comment type="caution">
    <text evidence="11">The sequence shown here is derived from an EMBL/GenBank/DDBJ whole genome shotgun (WGS) entry which is preliminary data.</text>
</comment>
<keyword evidence="3" id="KW-1003">Cell membrane</keyword>
<feature type="transmembrane region" description="Helical" evidence="9">
    <location>
        <begin position="132"/>
        <end position="151"/>
    </location>
</feature>
<evidence type="ECO:0000256" key="4">
    <source>
        <dbReference type="ARBA" id="ARBA00022519"/>
    </source>
</evidence>
<dbReference type="InterPro" id="IPR055348">
    <property type="entry name" value="DctQ"/>
</dbReference>
<dbReference type="Proteomes" id="UP000078292">
    <property type="component" value="Unassembled WGS sequence"/>
</dbReference>
<reference evidence="11 12" key="1">
    <citation type="submission" date="2016-04" db="EMBL/GenBank/DDBJ databases">
        <title>First whole genome shotgun sequence of the bacterium Enteractinococcus sp. strain UASWS1574.</title>
        <authorList>
            <person name="Crovadore J."/>
            <person name="Chablais R."/>
            <person name="Lefort F."/>
        </authorList>
    </citation>
    <scope>NUCLEOTIDE SEQUENCE [LARGE SCALE GENOMIC DNA]</scope>
    <source>
        <strain evidence="11 12">UASWS1574</strain>
    </source>
</reference>
<proteinExistence type="inferred from homology"/>
<dbReference type="PANTHER" id="PTHR35011:SF10">
    <property type="entry name" value="TRAP TRANSPORTER SMALL PERMEASE PROTEIN"/>
    <property type="match status" value="1"/>
</dbReference>
<comment type="similarity">
    <text evidence="8">Belongs to the TRAP transporter small permease family.</text>
</comment>
<evidence type="ECO:0000313" key="12">
    <source>
        <dbReference type="Proteomes" id="UP000078292"/>
    </source>
</evidence>
<feature type="domain" description="Tripartite ATP-independent periplasmic transporters DctQ component" evidence="10">
    <location>
        <begin position="27"/>
        <end position="157"/>
    </location>
</feature>
<protein>
    <recommendedName>
        <fullName evidence="10">Tripartite ATP-independent periplasmic transporters DctQ component domain-containing protein</fullName>
    </recommendedName>
</protein>
<evidence type="ECO:0000256" key="2">
    <source>
        <dbReference type="ARBA" id="ARBA00022448"/>
    </source>
</evidence>
<dbReference type="OrthoDB" id="4544352at2"/>
<dbReference type="EMBL" id="LXEY01000007">
    <property type="protein sequence ID" value="OAV62859.1"/>
    <property type="molecule type" value="Genomic_DNA"/>
</dbReference>
<keyword evidence="7 9" id="KW-0472">Membrane</keyword>
<dbReference type="AlphaFoldDB" id="A0A1B7M2V4"/>
<dbReference type="Pfam" id="PF04290">
    <property type="entry name" value="DctQ"/>
    <property type="match status" value="1"/>
</dbReference>
<dbReference type="RefSeq" id="WP_043056081.1">
    <property type="nucleotide sequence ID" value="NZ_LXEY01000007.1"/>
</dbReference>
<evidence type="ECO:0000313" key="11">
    <source>
        <dbReference type="EMBL" id="OAV62859.1"/>
    </source>
</evidence>
<evidence type="ECO:0000256" key="5">
    <source>
        <dbReference type="ARBA" id="ARBA00022692"/>
    </source>
</evidence>
<evidence type="ECO:0000256" key="6">
    <source>
        <dbReference type="ARBA" id="ARBA00022989"/>
    </source>
</evidence>
<dbReference type="GO" id="GO:0005886">
    <property type="term" value="C:plasma membrane"/>
    <property type="evidence" value="ECO:0007669"/>
    <property type="project" value="UniProtKB-SubCell"/>
</dbReference>
<evidence type="ECO:0000256" key="7">
    <source>
        <dbReference type="ARBA" id="ARBA00023136"/>
    </source>
</evidence>
<evidence type="ECO:0000259" key="10">
    <source>
        <dbReference type="Pfam" id="PF04290"/>
    </source>
</evidence>